<sequence>MAFNSPTKIPHAEGEQFVKMRNQFCLLAYSVLDEAVGRIVLHQELTELGVSVMRKVAALDAEKNFLRKELADTRSRLEKTETELEVSRAALDFAKDDILELEFGDGEDREGADMPPVEED</sequence>
<accession>A0AAN9C206</accession>
<protein>
    <submittedName>
        <fullName evidence="2">Uncharacterized protein</fullName>
    </submittedName>
</protein>
<evidence type="ECO:0000256" key="1">
    <source>
        <dbReference type="SAM" id="Coils"/>
    </source>
</evidence>
<gene>
    <name evidence="2" type="ORF">R3I93_022356</name>
</gene>
<keyword evidence="1" id="KW-0175">Coiled coil</keyword>
<dbReference type="Proteomes" id="UP001364617">
    <property type="component" value="Unassembled WGS sequence"/>
</dbReference>
<evidence type="ECO:0000313" key="2">
    <source>
        <dbReference type="EMBL" id="KAK7121235.1"/>
    </source>
</evidence>
<keyword evidence="3" id="KW-1185">Reference proteome</keyword>
<evidence type="ECO:0000313" key="3">
    <source>
        <dbReference type="Proteomes" id="UP001364617"/>
    </source>
</evidence>
<dbReference type="EMBL" id="JAYKXH010000025">
    <property type="protein sequence ID" value="KAK7121235.1"/>
    <property type="molecule type" value="Genomic_DNA"/>
</dbReference>
<feature type="coiled-coil region" evidence="1">
    <location>
        <begin position="56"/>
        <end position="97"/>
    </location>
</feature>
<comment type="caution">
    <text evidence="2">The sequence shown here is derived from an EMBL/GenBank/DDBJ whole genome shotgun (WGS) entry which is preliminary data.</text>
</comment>
<dbReference type="AlphaFoldDB" id="A0AAN9C206"/>
<organism evidence="2 3">
    <name type="scientific">Phoxinus phoxinus</name>
    <name type="common">Eurasian minnow</name>
    <dbReference type="NCBI Taxonomy" id="58324"/>
    <lineage>
        <taxon>Eukaryota</taxon>
        <taxon>Metazoa</taxon>
        <taxon>Chordata</taxon>
        <taxon>Craniata</taxon>
        <taxon>Vertebrata</taxon>
        <taxon>Euteleostomi</taxon>
        <taxon>Actinopterygii</taxon>
        <taxon>Neopterygii</taxon>
        <taxon>Teleostei</taxon>
        <taxon>Ostariophysi</taxon>
        <taxon>Cypriniformes</taxon>
        <taxon>Leuciscidae</taxon>
        <taxon>Phoxininae</taxon>
        <taxon>Phoxinus</taxon>
    </lineage>
</organism>
<proteinExistence type="predicted"/>
<name>A0AAN9C206_9TELE</name>
<reference evidence="2 3" key="1">
    <citation type="submission" date="2024-02" db="EMBL/GenBank/DDBJ databases">
        <title>Chromosome-level genome assembly of the Eurasian Minnow (Phoxinus phoxinus).</title>
        <authorList>
            <person name="Oriowo T.O."/>
            <person name="Martin S."/>
            <person name="Stange M."/>
            <person name="Chrysostomakis Y."/>
            <person name="Brown T."/>
            <person name="Winkler S."/>
            <person name="Kukowka S."/>
            <person name="Myers E.W."/>
            <person name="Bohne A."/>
        </authorList>
    </citation>
    <scope>NUCLEOTIDE SEQUENCE [LARGE SCALE GENOMIC DNA]</scope>
    <source>
        <strain evidence="2">ZFMK-TIS-60720</strain>
        <tissue evidence="2">Whole Organism</tissue>
    </source>
</reference>